<keyword evidence="1" id="KW-0479">Metal-binding</keyword>
<dbReference type="InterPro" id="IPR013083">
    <property type="entry name" value="Znf_RING/FYVE/PHD"/>
</dbReference>
<dbReference type="GO" id="GO:0008270">
    <property type="term" value="F:zinc ion binding"/>
    <property type="evidence" value="ECO:0007669"/>
    <property type="project" value="UniProtKB-KW"/>
</dbReference>
<sequence length="287" mass="33715">MEILDISDNLDIKECRICFLTEEDDPNLEFISPCACSGTSKWVHIECLNRWRLESVNPTSMTRCSECRTEYRIIDNLINPEIFFYPRRFIYNFFYLINGLIIGLSMFIYLIEKSSNHSIINFLSFNADKNNTLTRDGNSLIYSIFYYDISSYFILNWFVGYFLFNFFKHINNKRLYIKKTLFPLINILAINQLIFPLLKLSIDARDIQIIVYIYTLSMGGLILSAKGILEYSNRVNRNINLLINNEIIIPYDNNVDGYDADSDTSEEIELFTLEEESETTLLTENYD</sequence>
<accession>A0A6C0C0B3</accession>
<name>A0A6C0C0B3_9ZZZZ</name>
<keyword evidence="2" id="KW-0863">Zinc-finger</keyword>
<dbReference type="SMART" id="SM00744">
    <property type="entry name" value="RINGv"/>
    <property type="match status" value="1"/>
</dbReference>
<feature type="transmembrane region" description="Helical" evidence="4">
    <location>
        <begin position="89"/>
        <end position="111"/>
    </location>
</feature>
<evidence type="ECO:0000256" key="3">
    <source>
        <dbReference type="ARBA" id="ARBA00022833"/>
    </source>
</evidence>
<dbReference type="Gene3D" id="3.30.40.10">
    <property type="entry name" value="Zinc/RING finger domain, C3HC4 (zinc finger)"/>
    <property type="match status" value="1"/>
</dbReference>
<keyword evidence="4" id="KW-0812">Transmembrane</keyword>
<dbReference type="PROSITE" id="PS51292">
    <property type="entry name" value="ZF_RING_CH"/>
    <property type="match status" value="1"/>
</dbReference>
<feature type="domain" description="RING-CH-type" evidence="5">
    <location>
        <begin position="7"/>
        <end position="74"/>
    </location>
</feature>
<dbReference type="SUPFAM" id="SSF57850">
    <property type="entry name" value="RING/U-box"/>
    <property type="match status" value="1"/>
</dbReference>
<evidence type="ECO:0000256" key="1">
    <source>
        <dbReference type="ARBA" id="ARBA00022723"/>
    </source>
</evidence>
<feature type="transmembrane region" description="Helical" evidence="4">
    <location>
        <begin position="176"/>
        <end position="195"/>
    </location>
</feature>
<dbReference type="PANTHER" id="PTHR46347">
    <property type="entry name" value="RING/FYVE/PHD ZINC FINGER SUPERFAMILY PROTEIN"/>
    <property type="match status" value="1"/>
</dbReference>
<evidence type="ECO:0000313" key="6">
    <source>
        <dbReference type="EMBL" id="QHS97204.1"/>
    </source>
</evidence>
<keyword evidence="4" id="KW-0472">Membrane</keyword>
<keyword evidence="3" id="KW-0862">Zinc</keyword>
<organism evidence="6">
    <name type="scientific">viral metagenome</name>
    <dbReference type="NCBI Taxonomy" id="1070528"/>
    <lineage>
        <taxon>unclassified sequences</taxon>
        <taxon>metagenomes</taxon>
        <taxon>organismal metagenomes</taxon>
    </lineage>
</organism>
<feature type="transmembrane region" description="Helical" evidence="4">
    <location>
        <begin position="207"/>
        <end position="229"/>
    </location>
</feature>
<reference evidence="6" key="1">
    <citation type="journal article" date="2020" name="Nature">
        <title>Giant virus diversity and host interactions through global metagenomics.</title>
        <authorList>
            <person name="Schulz F."/>
            <person name="Roux S."/>
            <person name="Paez-Espino D."/>
            <person name="Jungbluth S."/>
            <person name="Walsh D.A."/>
            <person name="Denef V.J."/>
            <person name="McMahon K.D."/>
            <person name="Konstantinidis K.T."/>
            <person name="Eloe-Fadrosh E.A."/>
            <person name="Kyrpides N.C."/>
            <person name="Woyke T."/>
        </authorList>
    </citation>
    <scope>NUCLEOTIDE SEQUENCE</scope>
    <source>
        <strain evidence="6">GVMAG-M-3300020169-51</strain>
    </source>
</reference>
<proteinExistence type="predicted"/>
<keyword evidence="4" id="KW-1133">Transmembrane helix</keyword>
<protein>
    <recommendedName>
        <fullName evidence="5">RING-CH-type domain-containing protein</fullName>
    </recommendedName>
</protein>
<feature type="transmembrane region" description="Helical" evidence="4">
    <location>
        <begin position="144"/>
        <end position="164"/>
    </location>
</feature>
<dbReference type="Pfam" id="PF12906">
    <property type="entry name" value="RINGv"/>
    <property type="match status" value="1"/>
</dbReference>
<evidence type="ECO:0000256" key="2">
    <source>
        <dbReference type="ARBA" id="ARBA00022771"/>
    </source>
</evidence>
<dbReference type="AlphaFoldDB" id="A0A6C0C0B3"/>
<dbReference type="PANTHER" id="PTHR46347:SF1">
    <property type="entry name" value="RING_FYVE_PHD ZINC FINGER SUPERFAMILY PROTEIN"/>
    <property type="match status" value="1"/>
</dbReference>
<evidence type="ECO:0000256" key="4">
    <source>
        <dbReference type="SAM" id="Phobius"/>
    </source>
</evidence>
<evidence type="ECO:0000259" key="5">
    <source>
        <dbReference type="PROSITE" id="PS51292"/>
    </source>
</evidence>
<dbReference type="InterPro" id="IPR011016">
    <property type="entry name" value="Znf_RING-CH"/>
</dbReference>
<dbReference type="EMBL" id="MN739291">
    <property type="protein sequence ID" value="QHS97204.1"/>
    <property type="molecule type" value="Genomic_DNA"/>
</dbReference>